<keyword evidence="6" id="KW-1185">Reference proteome</keyword>
<evidence type="ECO:0000256" key="2">
    <source>
        <dbReference type="ARBA" id="ARBA00022723"/>
    </source>
</evidence>
<evidence type="ECO:0000256" key="1">
    <source>
        <dbReference type="ARBA" id="ARBA00006247"/>
    </source>
</evidence>
<evidence type="ECO:0000313" key="6">
    <source>
        <dbReference type="Proteomes" id="UP000605986"/>
    </source>
</evidence>
<evidence type="ECO:0000256" key="3">
    <source>
        <dbReference type="ARBA" id="ARBA00022801"/>
    </source>
</evidence>
<dbReference type="PANTHER" id="PTHR43808">
    <property type="entry name" value="ACETYLORNITHINE DEACETYLASE"/>
    <property type="match status" value="1"/>
</dbReference>
<sequence>MVEKQSLIEALAADADNQTSFLQRFVQAASPNPPGDTSRAAAVIGDYLTSKNISYELIDVHGNGQVNLISDFQGGKGPGPRIVLNGHIDVFPVGNGSGWSRDPWSGDIVDGRLHGHGVVDMKSGTASLIIAYAFLYERRYLLSGSVALCAVADEETGGKWGTNYLIEKDRARWGGDLMLCAEPGGLETIRFAEKGTLRLTGTVKTKGALGPYLHLSKGAIRTASAFINEVIQVLESLPVNLPDDMAKHLEKPEVQRAIDQAMGPGTTSIIARPTVNVGTINGGLKVNMIPEMCAFELDIRMPVGLVEETVLDLIETIIPWYQPASIEVKKQAAASNRFSYSEIDHPIVGYLKDNAKHLAPNAHAPVPIPSMGGSDCKHYRYAGIPSYIFGCSPTTSKF</sequence>
<evidence type="ECO:0000313" key="5">
    <source>
        <dbReference type="EMBL" id="KAF4450279.1"/>
    </source>
</evidence>
<dbReference type="AlphaFoldDB" id="A0A8H4KJA9"/>
<dbReference type="GO" id="GO:0016787">
    <property type="term" value="F:hydrolase activity"/>
    <property type="evidence" value="ECO:0007669"/>
    <property type="project" value="UniProtKB-KW"/>
</dbReference>
<dbReference type="GO" id="GO:0046872">
    <property type="term" value="F:metal ion binding"/>
    <property type="evidence" value="ECO:0007669"/>
    <property type="project" value="UniProtKB-KW"/>
</dbReference>
<dbReference type="EMBL" id="JAADJG010000252">
    <property type="protein sequence ID" value="KAF4450279.1"/>
    <property type="molecule type" value="Genomic_DNA"/>
</dbReference>
<dbReference type="Gene3D" id="3.30.70.360">
    <property type="match status" value="1"/>
</dbReference>
<reference evidence="5" key="1">
    <citation type="submission" date="2020-01" db="EMBL/GenBank/DDBJ databases">
        <title>Identification and distribution of gene clusters putatively required for synthesis of sphingolipid metabolism inhibitors in phylogenetically diverse species of the filamentous fungus Fusarium.</title>
        <authorList>
            <person name="Kim H.-S."/>
            <person name="Busman M."/>
            <person name="Brown D.W."/>
            <person name="Divon H."/>
            <person name="Uhlig S."/>
            <person name="Proctor R.H."/>
        </authorList>
    </citation>
    <scope>NUCLEOTIDE SEQUENCE</scope>
    <source>
        <strain evidence="5">NRRL 53441</strain>
    </source>
</reference>
<comment type="caution">
    <text evidence="5">The sequence shown here is derived from an EMBL/GenBank/DDBJ whole genome shotgun (WGS) entry which is preliminary data.</text>
</comment>
<dbReference type="Pfam" id="PF07687">
    <property type="entry name" value="M20_dimer"/>
    <property type="match status" value="1"/>
</dbReference>
<dbReference type="SUPFAM" id="SSF55031">
    <property type="entry name" value="Bacterial exopeptidase dimerisation domain"/>
    <property type="match status" value="1"/>
</dbReference>
<proteinExistence type="inferred from homology"/>
<gene>
    <name evidence="5" type="ORF">F53441_6561</name>
</gene>
<keyword evidence="3" id="KW-0378">Hydrolase</keyword>
<name>A0A8H4KJA9_9HYPO</name>
<dbReference type="InterPro" id="IPR011650">
    <property type="entry name" value="Peptidase_M20_dimer"/>
</dbReference>
<dbReference type="InterPro" id="IPR036264">
    <property type="entry name" value="Bact_exopeptidase_dim_dom"/>
</dbReference>
<dbReference type="InterPro" id="IPR050072">
    <property type="entry name" value="Peptidase_M20A"/>
</dbReference>
<accession>A0A8H4KJA9</accession>
<protein>
    <recommendedName>
        <fullName evidence="4">Peptidase M20 dimerisation domain-containing protein</fullName>
    </recommendedName>
</protein>
<comment type="similarity">
    <text evidence="1">Belongs to the peptidase M20A family.</text>
</comment>
<organism evidence="5 6">
    <name type="scientific">Fusarium austroafricanum</name>
    <dbReference type="NCBI Taxonomy" id="2364996"/>
    <lineage>
        <taxon>Eukaryota</taxon>
        <taxon>Fungi</taxon>
        <taxon>Dikarya</taxon>
        <taxon>Ascomycota</taxon>
        <taxon>Pezizomycotina</taxon>
        <taxon>Sordariomycetes</taxon>
        <taxon>Hypocreomycetidae</taxon>
        <taxon>Hypocreales</taxon>
        <taxon>Nectriaceae</taxon>
        <taxon>Fusarium</taxon>
        <taxon>Fusarium concolor species complex</taxon>
    </lineage>
</organism>
<dbReference type="PANTHER" id="PTHR43808:SF32">
    <property type="entry name" value="ARGE_DAPE-RELATED DEACYLASE"/>
    <property type="match status" value="1"/>
</dbReference>
<dbReference type="SUPFAM" id="SSF53187">
    <property type="entry name" value="Zn-dependent exopeptidases"/>
    <property type="match status" value="1"/>
</dbReference>
<dbReference type="Pfam" id="PF01546">
    <property type="entry name" value="Peptidase_M20"/>
    <property type="match status" value="1"/>
</dbReference>
<feature type="domain" description="Peptidase M20 dimerisation" evidence="4">
    <location>
        <begin position="192"/>
        <end position="318"/>
    </location>
</feature>
<dbReference type="Proteomes" id="UP000605986">
    <property type="component" value="Unassembled WGS sequence"/>
</dbReference>
<dbReference type="OrthoDB" id="10059875at2759"/>
<dbReference type="Gene3D" id="3.40.630.10">
    <property type="entry name" value="Zn peptidases"/>
    <property type="match status" value="1"/>
</dbReference>
<dbReference type="InterPro" id="IPR002933">
    <property type="entry name" value="Peptidase_M20"/>
</dbReference>
<evidence type="ECO:0000259" key="4">
    <source>
        <dbReference type="Pfam" id="PF07687"/>
    </source>
</evidence>
<keyword evidence="2" id="KW-0479">Metal-binding</keyword>